<protein>
    <submittedName>
        <fullName evidence="1">Uncharacterized protein</fullName>
    </submittedName>
</protein>
<keyword evidence="2" id="KW-1185">Reference proteome</keyword>
<accession>A0ABQ5WY16</accession>
<organism evidence="1 2">
    <name type="scientific">Gluconobacter albidus</name>
    <dbReference type="NCBI Taxonomy" id="318683"/>
    <lineage>
        <taxon>Bacteria</taxon>
        <taxon>Pseudomonadati</taxon>
        <taxon>Pseudomonadota</taxon>
        <taxon>Alphaproteobacteria</taxon>
        <taxon>Acetobacterales</taxon>
        <taxon>Acetobacteraceae</taxon>
        <taxon>Gluconobacter</taxon>
    </lineage>
</organism>
<gene>
    <name evidence="1" type="ORF">GCM10007866_08780</name>
</gene>
<dbReference type="EMBL" id="BSNW01000006">
    <property type="protein sequence ID" value="GLQ68430.1"/>
    <property type="molecule type" value="Genomic_DNA"/>
</dbReference>
<evidence type="ECO:0000313" key="2">
    <source>
        <dbReference type="Proteomes" id="UP001156672"/>
    </source>
</evidence>
<proteinExistence type="predicted"/>
<evidence type="ECO:0000313" key="1">
    <source>
        <dbReference type="EMBL" id="GLQ68430.1"/>
    </source>
</evidence>
<dbReference type="Proteomes" id="UP001156672">
    <property type="component" value="Unassembled WGS sequence"/>
</dbReference>
<sequence length="71" mass="8209">MVMTQRTDTERLDWLEANKLTAGFHQFGGDPNHRVNMWIIWDYSGPQCRKLSSGLILRDTLDIAMDGEERA</sequence>
<comment type="caution">
    <text evidence="1">The sequence shown here is derived from an EMBL/GenBank/DDBJ whole genome shotgun (WGS) entry which is preliminary data.</text>
</comment>
<name>A0ABQ5WY16_9PROT</name>
<reference evidence="2" key="1">
    <citation type="journal article" date="2019" name="Int. J. Syst. Evol. Microbiol.">
        <title>The Global Catalogue of Microorganisms (GCM) 10K type strain sequencing project: providing services to taxonomists for standard genome sequencing and annotation.</title>
        <authorList>
            <consortium name="The Broad Institute Genomics Platform"/>
            <consortium name="The Broad Institute Genome Sequencing Center for Infectious Disease"/>
            <person name="Wu L."/>
            <person name="Ma J."/>
        </authorList>
    </citation>
    <scope>NUCLEOTIDE SEQUENCE [LARGE SCALE GENOMIC DNA]</scope>
    <source>
        <strain evidence="2">NBRC 3250</strain>
    </source>
</reference>